<reference evidence="2 3" key="1">
    <citation type="submission" date="2019-03" db="EMBL/GenBank/DDBJ databases">
        <title>Genomics of glacier-inhabiting Cryobacterium strains.</title>
        <authorList>
            <person name="Liu Q."/>
            <person name="Xin Y.-H."/>
        </authorList>
    </citation>
    <scope>NUCLEOTIDE SEQUENCE [LARGE SCALE GENOMIC DNA]</scope>
    <source>
        <strain evidence="2 3">Sr59</strain>
    </source>
</reference>
<dbReference type="Proteomes" id="UP000298468">
    <property type="component" value="Unassembled WGS sequence"/>
</dbReference>
<feature type="transmembrane region" description="Helical" evidence="1">
    <location>
        <begin position="40"/>
        <end position="60"/>
    </location>
</feature>
<proteinExistence type="predicted"/>
<keyword evidence="1" id="KW-0812">Transmembrane</keyword>
<gene>
    <name evidence="2" type="ORF">E3T61_16615</name>
</gene>
<name>A0A4R9BJ37_9MICO</name>
<accession>A0A4R9BJ37</accession>
<evidence type="ECO:0000313" key="3">
    <source>
        <dbReference type="Proteomes" id="UP000298468"/>
    </source>
</evidence>
<dbReference type="AlphaFoldDB" id="A0A4R9BJ37"/>
<sequence>MITPLLSDWMRRIGVGCLVLAVLLFAAAVIAFAAGFEPAFLAMLFALGLFTFAVGALSVAHR</sequence>
<comment type="caution">
    <text evidence="2">The sequence shown here is derived from an EMBL/GenBank/DDBJ whole genome shotgun (WGS) entry which is preliminary data.</text>
</comment>
<dbReference type="RefSeq" id="WP_134641970.1">
    <property type="nucleotide sequence ID" value="NZ_SOHM01000034.1"/>
</dbReference>
<protein>
    <submittedName>
        <fullName evidence="2">Uncharacterized protein</fullName>
    </submittedName>
</protein>
<dbReference type="EMBL" id="SOHM01000034">
    <property type="protein sequence ID" value="TFD85755.1"/>
    <property type="molecule type" value="Genomic_DNA"/>
</dbReference>
<evidence type="ECO:0000256" key="1">
    <source>
        <dbReference type="SAM" id="Phobius"/>
    </source>
</evidence>
<evidence type="ECO:0000313" key="2">
    <source>
        <dbReference type="EMBL" id="TFD85755.1"/>
    </source>
</evidence>
<keyword evidence="1" id="KW-0472">Membrane</keyword>
<keyword evidence="1" id="KW-1133">Transmembrane helix</keyword>
<organism evidence="2 3">
    <name type="scientific">Cryobacterium lactosi</name>
    <dbReference type="NCBI Taxonomy" id="1259202"/>
    <lineage>
        <taxon>Bacteria</taxon>
        <taxon>Bacillati</taxon>
        <taxon>Actinomycetota</taxon>
        <taxon>Actinomycetes</taxon>
        <taxon>Micrococcales</taxon>
        <taxon>Microbacteriaceae</taxon>
        <taxon>Cryobacterium</taxon>
    </lineage>
</organism>
<feature type="transmembrane region" description="Helical" evidence="1">
    <location>
        <begin position="12"/>
        <end position="34"/>
    </location>
</feature>
<keyword evidence="3" id="KW-1185">Reference proteome</keyword>